<accession>A0A1Q4V0N8</accession>
<name>A0A1Q4V0N8_9ACTN</name>
<evidence type="ECO:0000256" key="1">
    <source>
        <dbReference type="SAM" id="MobiDB-lite"/>
    </source>
</evidence>
<feature type="compositionally biased region" description="Polar residues" evidence="1">
    <location>
        <begin position="138"/>
        <end position="149"/>
    </location>
</feature>
<feature type="region of interest" description="Disordered" evidence="1">
    <location>
        <begin position="55"/>
        <end position="173"/>
    </location>
</feature>
<organism evidence="2 3">
    <name type="scientific">Streptomyces uncialis</name>
    <dbReference type="NCBI Taxonomy" id="1048205"/>
    <lineage>
        <taxon>Bacteria</taxon>
        <taxon>Bacillati</taxon>
        <taxon>Actinomycetota</taxon>
        <taxon>Actinomycetes</taxon>
        <taxon>Kitasatosporales</taxon>
        <taxon>Streptomycetaceae</taxon>
        <taxon>Streptomyces</taxon>
    </lineage>
</organism>
<evidence type="ECO:0000313" key="3">
    <source>
        <dbReference type="Proteomes" id="UP000186455"/>
    </source>
</evidence>
<reference evidence="2 3" key="1">
    <citation type="submission" date="2015-06" db="EMBL/GenBank/DDBJ databases">
        <title>Cloning and characterization of the uncialamcin biosynthetic gene cluster.</title>
        <authorList>
            <person name="Yan X."/>
            <person name="Huang T."/>
            <person name="Ge H."/>
            <person name="Shen B."/>
        </authorList>
    </citation>
    <scope>NUCLEOTIDE SEQUENCE [LARGE SCALE GENOMIC DNA]</scope>
    <source>
        <strain evidence="2 3">DCA2648</strain>
    </source>
</reference>
<gene>
    <name evidence="2" type="ORF">AB852_30155</name>
</gene>
<evidence type="ECO:0000313" key="2">
    <source>
        <dbReference type="EMBL" id="OKH91309.1"/>
    </source>
</evidence>
<protein>
    <submittedName>
        <fullName evidence="2">Uncharacterized protein</fullName>
    </submittedName>
</protein>
<proteinExistence type="predicted"/>
<dbReference type="EMBL" id="LFBV01000010">
    <property type="protein sequence ID" value="OKH91309.1"/>
    <property type="molecule type" value="Genomic_DNA"/>
</dbReference>
<keyword evidence="3" id="KW-1185">Reference proteome</keyword>
<feature type="compositionally biased region" description="Basic and acidic residues" evidence="1">
    <location>
        <begin position="55"/>
        <end position="78"/>
    </location>
</feature>
<dbReference type="Proteomes" id="UP000186455">
    <property type="component" value="Unassembled WGS sequence"/>
</dbReference>
<dbReference type="STRING" id="1048205.AB852_30155"/>
<feature type="region of interest" description="Disordered" evidence="1">
    <location>
        <begin position="11"/>
        <end position="30"/>
    </location>
</feature>
<dbReference type="AlphaFoldDB" id="A0A1Q4V0N8"/>
<sequence>MLLVTLAACGAEPERSEVPSAGGGKKASAEVENEIDQYIESVGVWAKCMRKEGFPYTDPDSKGRTEFEGDGRKAKTDPKFTAAHKACEKHSKPVPEELERRNAPKLSAKEIKKRQEYSRCMQEQGSPDFPEIDAEGTEVSQEWDQNTSGAKRASRICEPILGNPTIPPSERKG</sequence>
<feature type="compositionally biased region" description="Basic and acidic residues" evidence="1">
    <location>
        <begin position="85"/>
        <end position="117"/>
    </location>
</feature>
<comment type="caution">
    <text evidence="2">The sequence shown here is derived from an EMBL/GenBank/DDBJ whole genome shotgun (WGS) entry which is preliminary data.</text>
</comment>